<gene>
    <name evidence="1" type="ORF">VB248_22045</name>
</gene>
<protein>
    <submittedName>
        <fullName evidence="1">Uncharacterized protein</fullName>
    </submittedName>
</protein>
<evidence type="ECO:0000313" key="1">
    <source>
        <dbReference type="EMBL" id="MEA5141854.1"/>
    </source>
</evidence>
<evidence type="ECO:0000313" key="2">
    <source>
        <dbReference type="Proteomes" id="UP001302949"/>
    </source>
</evidence>
<dbReference type="Proteomes" id="UP001302949">
    <property type="component" value="Unassembled WGS sequence"/>
</dbReference>
<keyword evidence="2" id="KW-1185">Reference proteome</keyword>
<dbReference type="RefSeq" id="WP_323299008.1">
    <property type="nucleotide sequence ID" value="NZ_JAYFUM010000034.1"/>
</dbReference>
<name>A0ABU5QG56_9BACT</name>
<reference evidence="1 2" key="1">
    <citation type="submission" date="2023-12" db="EMBL/GenBank/DDBJ databases">
        <title>Novel species of the genus Arcicella isolated from rivers.</title>
        <authorList>
            <person name="Lu H."/>
        </authorList>
    </citation>
    <scope>NUCLEOTIDE SEQUENCE [LARGE SCALE GENOMIC DNA]</scope>
    <source>
        <strain evidence="1 2">KCTC 23307</strain>
    </source>
</reference>
<sequence>MIKLRPSQIHYIYLDKEYKLGKYAHGDTPYTYYHFISLDKNKYPDEILLIRDISAAYSTIVKVSFKGHELILKEIIGNNLRVWTRMGNPSIEILQAYPINDGGWYEAFIPKKDTSAIWEERYWVDGFKLPENLSFKEEIDMQSIDNDY</sequence>
<dbReference type="EMBL" id="JAYFUM010000034">
    <property type="protein sequence ID" value="MEA5141854.1"/>
    <property type="molecule type" value="Genomic_DNA"/>
</dbReference>
<comment type="caution">
    <text evidence="1">The sequence shown here is derived from an EMBL/GenBank/DDBJ whole genome shotgun (WGS) entry which is preliminary data.</text>
</comment>
<organism evidence="1 2">
    <name type="scientific">Arcicella rigui</name>
    <dbReference type="NCBI Taxonomy" id="797020"/>
    <lineage>
        <taxon>Bacteria</taxon>
        <taxon>Pseudomonadati</taxon>
        <taxon>Bacteroidota</taxon>
        <taxon>Cytophagia</taxon>
        <taxon>Cytophagales</taxon>
        <taxon>Flectobacillaceae</taxon>
        <taxon>Arcicella</taxon>
    </lineage>
</organism>
<proteinExistence type="predicted"/>
<accession>A0ABU5QG56</accession>